<dbReference type="Gramene" id="OE9A046310T1">
    <property type="protein sequence ID" value="OE9A046310C1"/>
    <property type="gene ID" value="OE9A046310"/>
</dbReference>
<dbReference type="EMBL" id="CACTIH010005425">
    <property type="protein sequence ID" value="CAA2991419.1"/>
    <property type="molecule type" value="Genomic_DNA"/>
</dbReference>
<feature type="domain" description="DUF1985" evidence="2">
    <location>
        <begin position="1"/>
        <end position="61"/>
    </location>
</feature>
<dbReference type="Proteomes" id="UP000594638">
    <property type="component" value="Unassembled WGS sequence"/>
</dbReference>
<dbReference type="AlphaFoldDB" id="A0A8S0SIB9"/>
<proteinExistence type="predicted"/>
<evidence type="ECO:0000259" key="2">
    <source>
        <dbReference type="Pfam" id="PF09331"/>
    </source>
</evidence>
<reference evidence="3 4" key="1">
    <citation type="submission" date="2019-12" db="EMBL/GenBank/DDBJ databases">
        <authorList>
            <person name="Alioto T."/>
            <person name="Alioto T."/>
            <person name="Gomez Garrido J."/>
        </authorList>
    </citation>
    <scope>NUCLEOTIDE SEQUENCE [LARGE SCALE GENOMIC DNA]</scope>
</reference>
<accession>A0A8S0SIB9</accession>
<evidence type="ECO:0000313" key="4">
    <source>
        <dbReference type="Proteomes" id="UP000594638"/>
    </source>
</evidence>
<comment type="caution">
    <text evidence="3">The sequence shown here is derived from an EMBL/GenBank/DDBJ whole genome shotgun (WGS) entry which is preliminary data.</text>
</comment>
<dbReference type="Pfam" id="PF09331">
    <property type="entry name" value="DUF1985"/>
    <property type="match status" value="1"/>
</dbReference>
<keyword evidence="4" id="KW-1185">Reference proteome</keyword>
<dbReference type="OrthoDB" id="1930729at2759"/>
<gene>
    <name evidence="3" type="ORF">OLEA9_A046310</name>
</gene>
<name>A0A8S0SIB9_OLEEU</name>
<evidence type="ECO:0000313" key="3">
    <source>
        <dbReference type="EMBL" id="CAA2991419.1"/>
    </source>
</evidence>
<protein>
    <recommendedName>
        <fullName evidence="2">DUF1985 domain-containing protein</fullName>
    </recommendedName>
</protein>
<organism evidence="3 4">
    <name type="scientific">Olea europaea subsp. europaea</name>
    <dbReference type="NCBI Taxonomy" id="158383"/>
    <lineage>
        <taxon>Eukaryota</taxon>
        <taxon>Viridiplantae</taxon>
        <taxon>Streptophyta</taxon>
        <taxon>Embryophyta</taxon>
        <taxon>Tracheophyta</taxon>
        <taxon>Spermatophyta</taxon>
        <taxon>Magnoliopsida</taxon>
        <taxon>eudicotyledons</taxon>
        <taxon>Gunneridae</taxon>
        <taxon>Pentapetalae</taxon>
        <taxon>asterids</taxon>
        <taxon>lamiids</taxon>
        <taxon>Lamiales</taxon>
        <taxon>Oleaceae</taxon>
        <taxon>Oleeae</taxon>
        <taxon>Olea</taxon>
    </lineage>
</organism>
<feature type="region of interest" description="Disordered" evidence="1">
    <location>
        <begin position="110"/>
        <end position="133"/>
    </location>
</feature>
<evidence type="ECO:0000256" key="1">
    <source>
        <dbReference type="SAM" id="MobiDB-lite"/>
    </source>
</evidence>
<sequence length="322" mass="36918">MWFYVAGRYVRFSISEFCLVTGLRCHEECDIQMYDNGTSKLKGKYFSQMDTVTHEDIKSTLFSTCQMPKLDLVETLSDDDVARMDEQPFAAKLEGVGCFVNVDVIPRHQELSPREKSPIDEAPSAAHNFSDEPHPHRAQWVDVQTVQPNVDTKGKDKIDPSEAIGTPCSLQPPSFYLGIEYMQHDDVYSEDIQKQVDFVISDMVTATKSVQVEGSTSPEGRSELPVKWVSRSVRILQSPFVVGDGKLFKHDNHAIVFEHFKGDVEEVDRSTFMRWFQRGFKSKNKKKFNDEEDKIKPAFVISSFPVGHKSWFYNLIHKIDFE</sequence>
<feature type="compositionally biased region" description="Basic and acidic residues" evidence="1">
    <location>
        <begin position="110"/>
        <end position="119"/>
    </location>
</feature>
<dbReference type="InterPro" id="IPR015410">
    <property type="entry name" value="DUF1985"/>
</dbReference>